<reference evidence="1 2" key="1">
    <citation type="submission" date="2016-07" db="EMBL/GenBank/DDBJ databases">
        <title>Multiple horizontal gene transfer events from other fungi enriched the ability of initially mycotrophic Trichoderma (Ascomycota) to feed on dead plant biomass.</title>
        <authorList>
            <consortium name="DOE Joint Genome Institute"/>
            <person name="Aerts A."/>
            <person name="Atanasova L."/>
            <person name="Chenthamara K."/>
            <person name="Zhang J."/>
            <person name="Grujic M."/>
            <person name="Henrissat B."/>
            <person name="Kuo A."/>
            <person name="Salamov A."/>
            <person name="Lipzen A."/>
            <person name="Labutti K."/>
            <person name="Barry K."/>
            <person name="Miao Y."/>
            <person name="Rahimi M.J."/>
            <person name="Shen Q."/>
            <person name="Grigoriev I.V."/>
            <person name="Kubicek C.P."/>
            <person name="Druzhinina I.S."/>
        </authorList>
    </citation>
    <scope>NUCLEOTIDE SEQUENCE [LARGE SCALE GENOMIC DNA]</scope>
    <source>
        <strain evidence="1 2">CBS 433.97</strain>
    </source>
</reference>
<dbReference type="Proteomes" id="UP000240493">
    <property type="component" value="Unassembled WGS sequence"/>
</dbReference>
<name>A0A2T3YZ90_TRIA4</name>
<organism evidence="1 2">
    <name type="scientific">Trichoderma asperellum (strain ATCC 204424 / CBS 433.97 / NBRC 101777)</name>
    <dbReference type="NCBI Taxonomy" id="1042311"/>
    <lineage>
        <taxon>Eukaryota</taxon>
        <taxon>Fungi</taxon>
        <taxon>Dikarya</taxon>
        <taxon>Ascomycota</taxon>
        <taxon>Pezizomycotina</taxon>
        <taxon>Sordariomycetes</taxon>
        <taxon>Hypocreomycetidae</taxon>
        <taxon>Hypocreales</taxon>
        <taxon>Hypocreaceae</taxon>
        <taxon>Trichoderma</taxon>
    </lineage>
</organism>
<evidence type="ECO:0000313" key="2">
    <source>
        <dbReference type="Proteomes" id="UP000240493"/>
    </source>
</evidence>
<dbReference type="OrthoDB" id="10411261at2759"/>
<dbReference type="AlphaFoldDB" id="A0A2T3YZ90"/>
<sequence length="96" mass="9964">MYSRVAGYLSLQPVIAAARGIPAAARYRPGSRGPGRFRIKSALATGAKLGARRDSGADLDPTNGELAIADAALRTGRVSWPCLSEAAKAAQRAAQK</sequence>
<protein>
    <submittedName>
        <fullName evidence="1">Uncharacterized protein</fullName>
    </submittedName>
</protein>
<evidence type="ECO:0000313" key="1">
    <source>
        <dbReference type="EMBL" id="PTB37892.1"/>
    </source>
</evidence>
<accession>A0A2T3YZ90</accession>
<dbReference type="EMBL" id="KZ679267">
    <property type="protein sequence ID" value="PTB37892.1"/>
    <property type="molecule type" value="Genomic_DNA"/>
</dbReference>
<proteinExistence type="predicted"/>
<gene>
    <name evidence="1" type="ORF">M441DRAFT_61051</name>
</gene>
<keyword evidence="2" id="KW-1185">Reference proteome</keyword>